<dbReference type="GeneTree" id="ENSGT00940000176954"/>
<evidence type="ECO:0000313" key="1">
    <source>
        <dbReference type="Ensembl" id="ENSLBEP00000014543.1"/>
    </source>
</evidence>
<organism evidence="1 2">
    <name type="scientific">Labrus bergylta</name>
    <name type="common">ballan wrasse</name>
    <dbReference type="NCBI Taxonomy" id="56723"/>
    <lineage>
        <taxon>Eukaryota</taxon>
        <taxon>Metazoa</taxon>
        <taxon>Chordata</taxon>
        <taxon>Craniata</taxon>
        <taxon>Vertebrata</taxon>
        <taxon>Euteleostomi</taxon>
        <taxon>Actinopterygii</taxon>
        <taxon>Neopterygii</taxon>
        <taxon>Teleostei</taxon>
        <taxon>Neoteleostei</taxon>
        <taxon>Acanthomorphata</taxon>
        <taxon>Eupercaria</taxon>
        <taxon>Labriformes</taxon>
        <taxon>Labridae</taxon>
        <taxon>Labrus</taxon>
    </lineage>
</organism>
<sequence length="171" mass="19419">MAEDHGLCDGEAAVQITESRELVLLLPTEHIELLDGVQRLLLAFQPDDIWLRNHLLCKPPHRVLEGGREKEHLTVLCFSERNKPVDANALVPVTLCRNHHICLVQHKHCDLLWVNELVFGAPVEDRAWCSNDNLLLQLDASIKLPHLLNDLTDLQSELVCCEKFIFGVSVR</sequence>
<dbReference type="Proteomes" id="UP000261660">
    <property type="component" value="Unplaced"/>
</dbReference>
<accession>A0A3Q3F4K7</accession>
<evidence type="ECO:0000313" key="2">
    <source>
        <dbReference type="Proteomes" id="UP000261660"/>
    </source>
</evidence>
<name>A0A3Q3F4K7_9LABR</name>
<dbReference type="Ensembl" id="ENSLBET00000015410.1">
    <property type="protein sequence ID" value="ENSLBEP00000014543.1"/>
    <property type="gene ID" value="ENSLBEG00000011315.1"/>
</dbReference>
<dbReference type="AlphaFoldDB" id="A0A3Q3F4K7"/>
<keyword evidence="2" id="KW-1185">Reference proteome</keyword>
<dbReference type="InParanoid" id="A0A3Q3F4K7"/>
<proteinExistence type="predicted"/>
<protein>
    <submittedName>
        <fullName evidence="1">Uncharacterized protein</fullName>
    </submittedName>
</protein>
<reference evidence="1" key="2">
    <citation type="submission" date="2025-09" db="UniProtKB">
        <authorList>
            <consortium name="Ensembl"/>
        </authorList>
    </citation>
    <scope>IDENTIFICATION</scope>
</reference>
<dbReference type="STRING" id="56723.ENSLBEP00000014543"/>
<reference evidence="1" key="1">
    <citation type="submission" date="2025-08" db="UniProtKB">
        <authorList>
            <consortium name="Ensembl"/>
        </authorList>
    </citation>
    <scope>IDENTIFICATION</scope>
</reference>